<proteinExistence type="predicted"/>
<feature type="compositionally biased region" description="Polar residues" evidence="1">
    <location>
        <begin position="92"/>
        <end position="101"/>
    </location>
</feature>
<evidence type="ECO:0000313" key="3">
    <source>
        <dbReference type="EMBL" id="CAF4933012.1"/>
    </source>
</evidence>
<comment type="caution">
    <text evidence="2">The sequence shown here is derived from an EMBL/GenBank/DDBJ whole genome shotgun (WGS) entry which is preliminary data.</text>
</comment>
<sequence>IENGEGKSSVYRFCLHDNIYAFINTRSKLFHNSTANKSDSILSTHTIVRLIENVNDLNGNASTRLMKSIISSNRDLQRNKQQQQQQQQQQQTPNKTMASSPATPPIGTQFALTMLGMRKNASNSLQQHVSSTLGTLIQVQNSLSTSSLP</sequence>
<dbReference type="Proteomes" id="UP000681720">
    <property type="component" value="Unassembled WGS sequence"/>
</dbReference>
<reference evidence="2" key="1">
    <citation type="submission" date="2021-02" db="EMBL/GenBank/DDBJ databases">
        <authorList>
            <person name="Nowell W R."/>
        </authorList>
    </citation>
    <scope>NUCLEOTIDE SEQUENCE</scope>
</reference>
<name>A0A8S3CFZ7_9BILA</name>
<evidence type="ECO:0000313" key="2">
    <source>
        <dbReference type="EMBL" id="CAF4910592.1"/>
    </source>
</evidence>
<dbReference type="EMBL" id="CAJOBH010170875">
    <property type="protein sequence ID" value="CAF4910592.1"/>
    <property type="molecule type" value="Genomic_DNA"/>
</dbReference>
<dbReference type="Proteomes" id="UP000681967">
    <property type="component" value="Unassembled WGS sequence"/>
</dbReference>
<feature type="non-terminal residue" evidence="2">
    <location>
        <position position="1"/>
    </location>
</feature>
<feature type="non-terminal residue" evidence="2">
    <location>
        <position position="149"/>
    </location>
</feature>
<dbReference type="EMBL" id="CAJOBJ010185131">
    <property type="protein sequence ID" value="CAF4933012.1"/>
    <property type="molecule type" value="Genomic_DNA"/>
</dbReference>
<feature type="compositionally biased region" description="Low complexity" evidence="1">
    <location>
        <begin position="81"/>
        <end position="91"/>
    </location>
</feature>
<organism evidence="2 4">
    <name type="scientific">Rotaria magnacalcarata</name>
    <dbReference type="NCBI Taxonomy" id="392030"/>
    <lineage>
        <taxon>Eukaryota</taxon>
        <taxon>Metazoa</taxon>
        <taxon>Spiralia</taxon>
        <taxon>Gnathifera</taxon>
        <taxon>Rotifera</taxon>
        <taxon>Eurotatoria</taxon>
        <taxon>Bdelloidea</taxon>
        <taxon>Philodinida</taxon>
        <taxon>Philodinidae</taxon>
        <taxon>Rotaria</taxon>
    </lineage>
</organism>
<accession>A0A8S3CFZ7</accession>
<evidence type="ECO:0000256" key="1">
    <source>
        <dbReference type="SAM" id="MobiDB-lite"/>
    </source>
</evidence>
<gene>
    <name evidence="2" type="ORF">BYL167_LOCUS52575</name>
    <name evidence="3" type="ORF">GIL414_LOCUS53409</name>
</gene>
<protein>
    <submittedName>
        <fullName evidence="2">Uncharacterized protein</fullName>
    </submittedName>
</protein>
<evidence type="ECO:0000313" key="4">
    <source>
        <dbReference type="Proteomes" id="UP000681967"/>
    </source>
</evidence>
<dbReference type="AlphaFoldDB" id="A0A8S3CFZ7"/>
<feature type="region of interest" description="Disordered" evidence="1">
    <location>
        <begin position="73"/>
        <end position="107"/>
    </location>
</feature>
<dbReference type="Pfam" id="PF14598">
    <property type="entry name" value="PAS_11"/>
    <property type="match status" value="1"/>
</dbReference>
<dbReference type="Gene3D" id="3.30.450.20">
    <property type="entry name" value="PAS domain"/>
    <property type="match status" value="1"/>
</dbReference>